<accession>C8P5Q1</accession>
<sequence>MTFYAESYFKQQQQLESIINYVVIIILLLLIIFNAIRYLHHRLRSRNRDLGIIFFLLLLIFTGLQITNLEHDYYQHTQSLQMRPFIQAVARDHGLRASQVVVNSTTLTDGILVRF</sequence>
<evidence type="ECO:0000313" key="2">
    <source>
        <dbReference type="EMBL" id="EEW54222.1"/>
    </source>
</evidence>
<dbReference type="PATRIC" id="fig|525309.8.peg.2151"/>
<keyword evidence="1" id="KW-0472">Membrane</keyword>
<dbReference type="EMBL" id="AZDK01000009">
    <property type="protein sequence ID" value="KRK59992.1"/>
    <property type="molecule type" value="Genomic_DNA"/>
</dbReference>
<keyword evidence="1" id="KW-1133">Transmembrane helix</keyword>
<feature type="transmembrane region" description="Helical" evidence="1">
    <location>
        <begin position="18"/>
        <end position="38"/>
    </location>
</feature>
<dbReference type="Pfam" id="PF11694">
    <property type="entry name" value="DUF3290"/>
    <property type="match status" value="1"/>
</dbReference>
<dbReference type="HOGENOM" id="CLU_2343026_0_0_9"/>
<reference evidence="2 4" key="1">
    <citation type="submission" date="2009-09" db="EMBL/GenBank/DDBJ databases">
        <authorList>
            <person name="Qin X."/>
            <person name="Bachman B."/>
            <person name="Battles P."/>
            <person name="Bell A."/>
            <person name="Bess C."/>
            <person name="Bickham C."/>
            <person name="Chaboub L."/>
            <person name="Chen D."/>
            <person name="Coyle M."/>
            <person name="Deiros D.R."/>
            <person name="Dinh H."/>
            <person name="Forbes L."/>
            <person name="Fowler G."/>
            <person name="Francisco L."/>
            <person name="Fu Q."/>
            <person name="Gubbala S."/>
            <person name="Hale W."/>
            <person name="Han Y."/>
            <person name="Hemphill L."/>
            <person name="Highlander S.K."/>
            <person name="Hirani K."/>
            <person name="Hogues M."/>
            <person name="Jackson L."/>
            <person name="Jakkamsetti A."/>
            <person name="Javaid M."/>
            <person name="Jiang H."/>
            <person name="Korchina V."/>
            <person name="Kovar C."/>
            <person name="Lara F."/>
            <person name="Lee S."/>
            <person name="Mata R."/>
            <person name="Mathew T."/>
            <person name="Moen C."/>
            <person name="Morales K."/>
            <person name="Munidasa M."/>
            <person name="Nazareth L."/>
            <person name="Ngo R."/>
            <person name="Nguyen L."/>
            <person name="Okwuonu G."/>
            <person name="Ongeri F."/>
            <person name="Patil S."/>
            <person name="Petrosino J."/>
            <person name="Pham C."/>
            <person name="Pham P."/>
            <person name="Pu L.-L."/>
            <person name="Puazo M."/>
            <person name="Raj R."/>
            <person name="Reid J."/>
            <person name="Rouhana J."/>
            <person name="Saada N."/>
            <person name="Shang Y."/>
            <person name="Simmons D."/>
            <person name="Thornton R."/>
            <person name="Warren J."/>
            <person name="Weissenberger G."/>
            <person name="Zhang J."/>
            <person name="Zhang L."/>
            <person name="Zhou C."/>
            <person name="Zhu D."/>
            <person name="Muzny D."/>
            <person name="Worley K."/>
            <person name="Gibbs R."/>
        </authorList>
    </citation>
    <scope>NUCLEOTIDE SEQUENCE [LARGE SCALE GENOMIC DNA]</scope>
    <source>
        <strain evidence="2 4">DSM 16041</strain>
    </source>
</reference>
<dbReference type="STRING" id="525309.HMPREF0494_0643"/>
<evidence type="ECO:0000313" key="3">
    <source>
        <dbReference type="EMBL" id="KRK59992.1"/>
    </source>
</evidence>
<dbReference type="Proteomes" id="UP000051883">
    <property type="component" value="Unassembled WGS sequence"/>
</dbReference>
<evidence type="ECO:0000313" key="4">
    <source>
        <dbReference type="Proteomes" id="UP000003675"/>
    </source>
</evidence>
<organism evidence="2 4">
    <name type="scientific">Limosilactobacillus antri DSM 16041</name>
    <dbReference type="NCBI Taxonomy" id="525309"/>
    <lineage>
        <taxon>Bacteria</taxon>
        <taxon>Bacillati</taxon>
        <taxon>Bacillota</taxon>
        <taxon>Bacilli</taxon>
        <taxon>Lactobacillales</taxon>
        <taxon>Lactobacillaceae</taxon>
        <taxon>Limosilactobacillus</taxon>
    </lineage>
</organism>
<proteinExistence type="predicted"/>
<dbReference type="Proteomes" id="UP000003675">
    <property type="component" value="Unassembled WGS sequence"/>
</dbReference>
<dbReference type="eggNOG" id="ENOG5032ZGB">
    <property type="taxonomic scope" value="Bacteria"/>
</dbReference>
<dbReference type="EMBL" id="ACLL01000015">
    <property type="protein sequence ID" value="EEW54222.1"/>
    <property type="molecule type" value="Genomic_DNA"/>
</dbReference>
<evidence type="ECO:0008006" key="6">
    <source>
        <dbReference type="Google" id="ProtNLM"/>
    </source>
</evidence>
<comment type="caution">
    <text evidence="2">The sequence shown here is derived from an EMBL/GenBank/DDBJ whole genome shotgun (WGS) entry which is preliminary data.</text>
</comment>
<feature type="transmembrane region" description="Helical" evidence="1">
    <location>
        <begin position="50"/>
        <end position="67"/>
    </location>
</feature>
<keyword evidence="1" id="KW-0812">Transmembrane</keyword>
<protein>
    <recommendedName>
        <fullName evidence="6">DUF3290 domain-containing protein</fullName>
    </recommendedName>
</protein>
<dbReference type="InterPro" id="IPR021707">
    <property type="entry name" value="DUF3290"/>
</dbReference>
<name>C8P5Q1_9LACO</name>
<dbReference type="AlphaFoldDB" id="C8P5Q1"/>
<dbReference type="RefSeq" id="WP_007123946.1">
    <property type="nucleotide sequence ID" value="NZ_AZDK01000009.1"/>
</dbReference>
<evidence type="ECO:0000256" key="1">
    <source>
        <dbReference type="SAM" id="Phobius"/>
    </source>
</evidence>
<keyword evidence="5" id="KW-1185">Reference proteome</keyword>
<reference evidence="3 5" key="2">
    <citation type="journal article" date="2015" name="Genome Announc.">
        <title>Expanding the biotechnology potential of lactobacilli through comparative genomics of 213 strains and associated genera.</title>
        <authorList>
            <person name="Sun Z."/>
            <person name="Harris H.M."/>
            <person name="McCann A."/>
            <person name="Guo C."/>
            <person name="Argimon S."/>
            <person name="Zhang W."/>
            <person name="Yang X."/>
            <person name="Jeffery I.B."/>
            <person name="Cooney J.C."/>
            <person name="Kagawa T.F."/>
            <person name="Liu W."/>
            <person name="Song Y."/>
            <person name="Salvetti E."/>
            <person name="Wrobel A."/>
            <person name="Rasinkangas P."/>
            <person name="Parkhill J."/>
            <person name="Rea M.C."/>
            <person name="O'Sullivan O."/>
            <person name="Ritari J."/>
            <person name="Douillard F.P."/>
            <person name="Paul Ross R."/>
            <person name="Yang R."/>
            <person name="Briner A.E."/>
            <person name="Felis G.E."/>
            <person name="de Vos W.M."/>
            <person name="Barrangou R."/>
            <person name="Klaenhammer T.R."/>
            <person name="Caufield P.W."/>
            <person name="Cui Y."/>
            <person name="Zhang H."/>
            <person name="O'Toole P.W."/>
        </authorList>
    </citation>
    <scope>NUCLEOTIDE SEQUENCE [LARGE SCALE GENOMIC DNA]</scope>
    <source>
        <strain evidence="3 5">DSM 16041</strain>
    </source>
</reference>
<evidence type="ECO:0000313" key="5">
    <source>
        <dbReference type="Proteomes" id="UP000051883"/>
    </source>
</evidence>
<gene>
    <name evidence="3" type="ORF">FC31_GL002069</name>
    <name evidence="2" type="ORF">HMPREF0494_0643</name>
</gene>